<organism evidence="3 4">
    <name type="scientific">Parthenolecanium corni</name>
    <dbReference type="NCBI Taxonomy" id="536013"/>
    <lineage>
        <taxon>Eukaryota</taxon>
        <taxon>Metazoa</taxon>
        <taxon>Ecdysozoa</taxon>
        <taxon>Arthropoda</taxon>
        <taxon>Hexapoda</taxon>
        <taxon>Insecta</taxon>
        <taxon>Pterygota</taxon>
        <taxon>Neoptera</taxon>
        <taxon>Paraneoptera</taxon>
        <taxon>Hemiptera</taxon>
        <taxon>Sternorrhyncha</taxon>
        <taxon>Coccoidea</taxon>
        <taxon>Coccidae</taxon>
        <taxon>Parthenolecanium</taxon>
    </lineage>
</organism>
<evidence type="ECO:0000313" key="3">
    <source>
        <dbReference type="EMBL" id="KAK7601691.1"/>
    </source>
</evidence>
<dbReference type="InterPro" id="IPR010562">
    <property type="entry name" value="Haemolymph_juvenile_hormone-bd"/>
</dbReference>
<dbReference type="Proteomes" id="UP001367676">
    <property type="component" value="Unassembled WGS sequence"/>
</dbReference>
<dbReference type="GO" id="GO:0005615">
    <property type="term" value="C:extracellular space"/>
    <property type="evidence" value="ECO:0007669"/>
    <property type="project" value="TreeGrafter"/>
</dbReference>
<feature type="chain" id="PRO_5042974484" evidence="2">
    <location>
        <begin position="25"/>
        <end position="289"/>
    </location>
</feature>
<feature type="signal peptide" evidence="2">
    <location>
        <begin position="1"/>
        <end position="24"/>
    </location>
</feature>
<feature type="compositionally biased region" description="Low complexity" evidence="1">
    <location>
        <begin position="61"/>
        <end position="83"/>
    </location>
</feature>
<dbReference type="SMART" id="SM00700">
    <property type="entry name" value="JHBP"/>
    <property type="match status" value="1"/>
</dbReference>
<dbReference type="EMBL" id="JBBCAQ010000010">
    <property type="protein sequence ID" value="KAK7601691.1"/>
    <property type="molecule type" value="Genomic_DNA"/>
</dbReference>
<accession>A0AAN9TPB0</accession>
<dbReference type="AlphaFoldDB" id="A0AAN9TPB0"/>
<name>A0AAN9TPB0_9HEMI</name>
<feature type="region of interest" description="Disordered" evidence="1">
    <location>
        <begin position="61"/>
        <end position="86"/>
    </location>
</feature>
<sequence length="289" mass="31935">MTRNLHLACIAALLCSICVSPLETATSTTKASTSKSKATTITTTKATTIAQTTTKATTITTSTTTQRTASPSTSTTIPSQNTSKTLESNDLAAAATAHKSPKRAVPGFTENFSTCKRSSPEFDKCIRDGLNKIREFIPKGVSEYNIPSFDPIYIKEVLLKRGGPAFGYRLKLKNVRESGWRLSEVTKFKSNLRLNTVQLTQYFPDKHLEGEYEFESLILSPSSNKGQFNLSLYELNQTTTLTKPRNSKSIKVNVDVQEIGDMKLHISNLLRGRTRMGKLELKIILDTIS</sequence>
<keyword evidence="4" id="KW-1185">Reference proteome</keyword>
<proteinExistence type="predicted"/>
<gene>
    <name evidence="3" type="ORF">V9T40_009132</name>
</gene>
<reference evidence="3 4" key="1">
    <citation type="submission" date="2024-03" db="EMBL/GenBank/DDBJ databases">
        <title>Adaptation during the transition from Ophiocordyceps entomopathogen to insect associate is accompanied by gene loss and intensified selection.</title>
        <authorList>
            <person name="Ward C.M."/>
            <person name="Onetto C.A."/>
            <person name="Borneman A.R."/>
        </authorList>
    </citation>
    <scope>NUCLEOTIDE SEQUENCE [LARGE SCALE GENOMIC DNA]</scope>
    <source>
        <strain evidence="3">AWRI1</strain>
        <tissue evidence="3">Single Adult Female</tissue>
    </source>
</reference>
<dbReference type="PANTHER" id="PTHR11008">
    <property type="entry name" value="PROTEIN TAKEOUT-LIKE PROTEIN"/>
    <property type="match status" value="1"/>
</dbReference>
<evidence type="ECO:0000256" key="2">
    <source>
        <dbReference type="SAM" id="SignalP"/>
    </source>
</evidence>
<comment type="caution">
    <text evidence="3">The sequence shown here is derived from an EMBL/GenBank/DDBJ whole genome shotgun (WGS) entry which is preliminary data.</text>
</comment>
<keyword evidence="2" id="KW-0732">Signal</keyword>
<dbReference type="InterPro" id="IPR038606">
    <property type="entry name" value="To_sf"/>
</dbReference>
<dbReference type="Gene3D" id="3.15.10.30">
    <property type="entry name" value="Haemolymph juvenile hormone binding protein"/>
    <property type="match status" value="1"/>
</dbReference>
<protein>
    <submittedName>
        <fullName evidence="3">Uncharacterized protein</fullName>
    </submittedName>
</protein>
<dbReference type="PANTHER" id="PTHR11008:SF15">
    <property type="entry name" value="CIRCADIAN CLOCK-CONTROLLED PROTEIN"/>
    <property type="match status" value="1"/>
</dbReference>
<dbReference type="Pfam" id="PF06585">
    <property type="entry name" value="JHBP"/>
    <property type="match status" value="1"/>
</dbReference>
<evidence type="ECO:0000313" key="4">
    <source>
        <dbReference type="Proteomes" id="UP001367676"/>
    </source>
</evidence>
<evidence type="ECO:0000256" key="1">
    <source>
        <dbReference type="SAM" id="MobiDB-lite"/>
    </source>
</evidence>